<evidence type="ECO:0000313" key="2">
    <source>
        <dbReference type="EMBL" id="KRZ68909.1"/>
    </source>
</evidence>
<gene>
    <name evidence="2" type="ORF">T10_6768</name>
</gene>
<name>A0A0V1MAL7_9BILA</name>
<organism evidence="2 3">
    <name type="scientific">Trichinella papuae</name>
    <dbReference type="NCBI Taxonomy" id="268474"/>
    <lineage>
        <taxon>Eukaryota</taxon>
        <taxon>Metazoa</taxon>
        <taxon>Ecdysozoa</taxon>
        <taxon>Nematoda</taxon>
        <taxon>Enoplea</taxon>
        <taxon>Dorylaimia</taxon>
        <taxon>Trichinellida</taxon>
        <taxon>Trichinellidae</taxon>
        <taxon>Trichinella</taxon>
    </lineage>
</organism>
<evidence type="ECO:0000256" key="1">
    <source>
        <dbReference type="SAM" id="MobiDB-lite"/>
    </source>
</evidence>
<protein>
    <submittedName>
        <fullName evidence="2">Uncharacterized protein</fullName>
    </submittedName>
</protein>
<proteinExistence type="predicted"/>
<sequence>MADPSTLLHEKEKNVTNAGSSGSESMGLPRSGRRTSLWRAPKNEDNEELQEIIDTIHQIPDYEKTVLSYEAYCELLRKEIEDSKRILADILKEEESSVEDLLKKEEPVLHYTERKFLNDHPDYNKIIALLDERRRHIQFERYKKEVENCQDELDFKLQRLYDVLQASDLLDLDTSLMQHSPFCDANFFKK</sequence>
<comment type="caution">
    <text evidence="2">The sequence shown here is derived from an EMBL/GenBank/DDBJ whole genome shotgun (WGS) entry which is preliminary data.</text>
</comment>
<dbReference type="OrthoDB" id="5913954at2759"/>
<feature type="region of interest" description="Disordered" evidence="1">
    <location>
        <begin position="1"/>
        <end position="44"/>
    </location>
</feature>
<accession>A0A0V1MAL7</accession>
<feature type="compositionally biased region" description="Polar residues" evidence="1">
    <location>
        <begin position="15"/>
        <end position="24"/>
    </location>
</feature>
<dbReference type="Proteomes" id="UP000054843">
    <property type="component" value="Unassembled WGS sequence"/>
</dbReference>
<dbReference type="EMBL" id="JYDO01000151">
    <property type="protein sequence ID" value="KRZ68909.1"/>
    <property type="molecule type" value="Genomic_DNA"/>
</dbReference>
<dbReference type="AlphaFoldDB" id="A0A0V1MAL7"/>
<keyword evidence="3" id="KW-1185">Reference proteome</keyword>
<reference evidence="2 3" key="1">
    <citation type="submission" date="2015-01" db="EMBL/GenBank/DDBJ databases">
        <title>Evolution of Trichinella species and genotypes.</title>
        <authorList>
            <person name="Korhonen P.K."/>
            <person name="Edoardo P."/>
            <person name="Giuseppe L.R."/>
            <person name="Gasser R.B."/>
        </authorList>
    </citation>
    <scope>NUCLEOTIDE SEQUENCE [LARGE SCALE GENOMIC DNA]</scope>
    <source>
        <strain evidence="2">ISS1980</strain>
    </source>
</reference>
<evidence type="ECO:0000313" key="3">
    <source>
        <dbReference type="Proteomes" id="UP000054843"/>
    </source>
</evidence>